<evidence type="ECO:0000256" key="1">
    <source>
        <dbReference type="SAM" id="Phobius"/>
    </source>
</evidence>
<proteinExistence type="predicted"/>
<evidence type="ECO:0000313" key="2">
    <source>
        <dbReference type="EMBL" id="SOQ46374.1"/>
    </source>
</evidence>
<gene>
    <name evidence="2" type="ORF">SFRICE_017845</name>
</gene>
<dbReference type="AlphaFoldDB" id="A0A2H1W1J3"/>
<keyword evidence="1" id="KW-1133">Transmembrane helix</keyword>
<accession>A0A2H1W1J3</accession>
<reference evidence="2" key="1">
    <citation type="submission" date="2016-07" db="EMBL/GenBank/DDBJ databases">
        <authorList>
            <person name="Bretaudeau A."/>
        </authorList>
    </citation>
    <scope>NUCLEOTIDE SEQUENCE</scope>
    <source>
        <strain evidence="2">Rice</strain>
        <tissue evidence="2">Whole body</tissue>
    </source>
</reference>
<sequence length="68" mass="7753">MKGAPVTSLTQRNTTQALFHVGFLGGGTLIFPLWKRLTFKRLILTKSGFRNFNVFFKDLSIDTHHNCI</sequence>
<dbReference type="EMBL" id="ODYU01005481">
    <property type="protein sequence ID" value="SOQ46374.1"/>
    <property type="molecule type" value="Genomic_DNA"/>
</dbReference>
<protein>
    <submittedName>
        <fullName evidence="2">SFRICE_017845</fullName>
    </submittedName>
</protein>
<organism evidence="2">
    <name type="scientific">Spodoptera frugiperda</name>
    <name type="common">Fall armyworm</name>
    <dbReference type="NCBI Taxonomy" id="7108"/>
    <lineage>
        <taxon>Eukaryota</taxon>
        <taxon>Metazoa</taxon>
        <taxon>Ecdysozoa</taxon>
        <taxon>Arthropoda</taxon>
        <taxon>Hexapoda</taxon>
        <taxon>Insecta</taxon>
        <taxon>Pterygota</taxon>
        <taxon>Neoptera</taxon>
        <taxon>Endopterygota</taxon>
        <taxon>Lepidoptera</taxon>
        <taxon>Glossata</taxon>
        <taxon>Ditrysia</taxon>
        <taxon>Noctuoidea</taxon>
        <taxon>Noctuidae</taxon>
        <taxon>Amphipyrinae</taxon>
        <taxon>Spodoptera</taxon>
    </lineage>
</organism>
<name>A0A2H1W1J3_SPOFR</name>
<keyword evidence="1" id="KW-0812">Transmembrane</keyword>
<feature type="transmembrane region" description="Helical" evidence="1">
    <location>
        <begin position="17"/>
        <end position="34"/>
    </location>
</feature>
<keyword evidence="1" id="KW-0472">Membrane</keyword>